<protein>
    <recommendedName>
        <fullName evidence="1">F-box domain-containing protein</fullName>
    </recommendedName>
</protein>
<sequence>MTHSALSNHLTVISKLPLELLISVFQCGIEEELHTSLSQPSNPFHRPIPFIRRVSQVCHLWREASRNAPSLWSSLAHYETYGERWINEILDLSGGSLLDIKLSSGLRSRNMPPPNIGPLYVHSNRVRMLHATTHSSAVPLDLRQLLEKPMPNLETLILCYGFGAWSFGNHSAAIFPSILHERTSSLTTFISHRCHVDLASAAFSHLRLSITESIASEAEATQGSVDIPRLRILRFKGSFLIFTLMEYLQVPCLRHLGISLASSNEVNTPLSENAICQLFHRYLRYWEGGLDEDGEDTLGIHLQSQYLALQLSSSAYPYNNHCRLFAEFKWTLNHGIPHDIALAINSICGGFQRVSTLITHLDIPLPYNSIPLHPSVLLGRLLDKTPCVRKWMAYSAHDIYALSPLLDLRIISSQRVDTRLPLLNTISLRNAPTTSERGRIKAFVDRRAVLERPIQIFRFPRQGGDYGDIGCPLNYSNQDLRVFDEQGNKHVTTTLQRPAFQNRGT</sequence>
<evidence type="ECO:0000313" key="2">
    <source>
        <dbReference type="EMBL" id="KAF9449447.1"/>
    </source>
</evidence>
<dbReference type="OrthoDB" id="2914771at2759"/>
<comment type="caution">
    <text evidence="2">The sequence shown here is derived from an EMBL/GenBank/DDBJ whole genome shotgun (WGS) entry which is preliminary data.</text>
</comment>
<dbReference type="Pfam" id="PF12937">
    <property type="entry name" value="F-box-like"/>
    <property type="match status" value="1"/>
</dbReference>
<proteinExistence type="predicted"/>
<dbReference type="Gene3D" id="1.20.1280.50">
    <property type="match status" value="1"/>
</dbReference>
<evidence type="ECO:0000259" key="1">
    <source>
        <dbReference type="Pfam" id="PF12937"/>
    </source>
</evidence>
<feature type="domain" description="F-box" evidence="1">
    <location>
        <begin position="13"/>
        <end position="75"/>
    </location>
</feature>
<evidence type="ECO:0000313" key="3">
    <source>
        <dbReference type="Proteomes" id="UP000807342"/>
    </source>
</evidence>
<dbReference type="EMBL" id="MU151130">
    <property type="protein sequence ID" value="KAF9449447.1"/>
    <property type="molecule type" value="Genomic_DNA"/>
</dbReference>
<name>A0A9P5XDK5_9AGAR</name>
<dbReference type="InterPro" id="IPR001810">
    <property type="entry name" value="F-box_dom"/>
</dbReference>
<accession>A0A9P5XDK5</accession>
<organism evidence="2 3">
    <name type="scientific">Macrolepiota fuliginosa MF-IS2</name>
    <dbReference type="NCBI Taxonomy" id="1400762"/>
    <lineage>
        <taxon>Eukaryota</taxon>
        <taxon>Fungi</taxon>
        <taxon>Dikarya</taxon>
        <taxon>Basidiomycota</taxon>
        <taxon>Agaricomycotina</taxon>
        <taxon>Agaricomycetes</taxon>
        <taxon>Agaricomycetidae</taxon>
        <taxon>Agaricales</taxon>
        <taxon>Agaricineae</taxon>
        <taxon>Agaricaceae</taxon>
        <taxon>Macrolepiota</taxon>
    </lineage>
</organism>
<dbReference type="AlphaFoldDB" id="A0A9P5XDK5"/>
<gene>
    <name evidence="2" type="ORF">P691DRAFT_812532</name>
</gene>
<reference evidence="2" key="1">
    <citation type="submission" date="2020-11" db="EMBL/GenBank/DDBJ databases">
        <authorList>
            <consortium name="DOE Joint Genome Institute"/>
            <person name="Ahrendt S."/>
            <person name="Riley R."/>
            <person name="Andreopoulos W."/>
            <person name="Labutti K."/>
            <person name="Pangilinan J."/>
            <person name="Ruiz-Duenas F.J."/>
            <person name="Barrasa J.M."/>
            <person name="Sanchez-Garcia M."/>
            <person name="Camarero S."/>
            <person name="Miyauchi S."/>
            <person name="Serrano A."/>
            <person name="Linde D."/>
            <person name="Babiker R."/>
            <person name="Drula E."/>
            <person name="Ayuso-Fernandez I."/>
            <person name="Pacheco R."/>
            <person name="Padilla G."/>
            <person name="Ferreira P."/>
            <person name="Barriuso J."/>
            <person name="Kellner H."/>
            <person name="Castanera R."/>
            <person name="Alfaro M."/>
            <person name="Ramirez L."/>
            <person name="Pisabarro A.G."/>
            <person name="Kuo A."/>
            <person name="Tritt A."/>
            <person name="Lipzen A."/>
            <person name="He G."/>
            <person name="Yan M."/>
            <person name="Ng V."/>
            <person name="Cullen D."/>
            <person name="Martin F."/>
            <person name="Rosso M.-N."/>
            <person name="Henrissat B."/>
            <person name="Hibbett D."/>
            <person name="Martinez A.T."/>
            <person name="Grigoriev I.V."/>
        </authorList>
    </citation>
    <scope>NUCLEOTIDE SEQUENCE</scope>
    <source>
        <strain evidence="2">MF-IS2</strain>
    </source>
</reference>
<keyword evidence="3" id="KW-1185">Reference proteome</keyword>
<dbReference type="Proteomes" id="UP000807342">
    <property type="component" value="Unassembled WGS sequence"/>
</dbReference>